<evidence type="ECO:0000259" key="12">
    <source>
        <dbReference type="Pfam" id="PF22613"/>
    </source>
</evidence>
<protein>
    <recommendedName>
        <fullName evidence="4 9">Pyruvate dehydrogenase E1 component</fullName>
        <ecNumber evidence="3 9">1.2.4.1</ecNumber>
    </recommendedName>
</protein>
<feature type="domain" description="Pyruvate dehydrogenase E1 component middle" evidence="11">
    <location>
        <begin position="484"/>
        <end position="711"/>
    </location>
</feature>
<dbReference type="InterPro" id="IPR055152">
    <property type="entry name" value="Transketolase-like_C_2"/>
</dbReference>
<dbReference type="RefSeq" id="WP_200235856.1">
    <property type="nucleotide sequence ID" value="NZ_JAENGP010000008.1"/>
</dbReference>
<comment type="function">
    <text evidence="2 9">Component of the pyruvate dehydrogenase (PDH) complex, that catalyzes the overall conversion of pyruvate to acetyl-CoA and CO(2).</text>
</comment>
<dbReference type="PANTHER" id="PTHR43825">
    <property type="entry name" value="PYRUVATE DEHYDROGENASE E1 COMPONENT"/>
    <property type="match status" value="1"/>
</dbReference>
<feature type="domain" description="Transketolase N-terminal" evidence="10">
    <location>
        <begin position="147"/>
        <end position="302"/>
    </location>
</feature>
<dbReference type="InterPro" id="IPR051157">
    <property type="entry name" value="PDH/Transketolase"/>
</dbReference>
<comment type="catalytic activity">
    <reaction evidence="8 9">
        <text>N(6)-[(R)-lipoyl]-L-lysyl-[protein] + pyruvate + H(+) = N(6)-[(R)-S(8)-acetyldihydrolipoyl]-L-lysyl-[protein] + CO2</text>
        <dbReference type="Rhea" id="RHEA:19189"/>
        <dbReference type="Rhea" id="RHEA-COMP:10474"/>
        <dbReference type="Rhea" id="RHEA-COMP:10478"/>
        <dbReference type="ChEBI" id="CHEBI:15361"/>
        <dbReference type="ChEBI" id="CHEBI:15378"/>
        <dbReference type="ChEBI" id="CHEBI:16526"/>
        <dbReference type="ChEBI" id="CHEBI:83099"/>
        <dbReference type="ChEBI" id="CHEBI:83111"/>
        <dbReference type="EC" id="1.2.4.1"/>
    </reaction>
</comment>
<reference evidence="13 14" key="1">
    <citation type="submission" date="2020-12" db="EMBL/GenBank/DDBJ databases">
        <authorList>
            <person name="Lu T."/>
            <person name="Wang Q."/>
            <person name="Han X."/>
        </authorList>
    </citation>
    <scope>NUCLEOTIDE SEQUENCE [LARGE SCALE GENOMIC DNA]</scope>
    <source>
        <strain evidence="13 14">WQ 585</strain>
    </source>
</reference>
<evidence type="ECO:0000256" key="7">
    <source>
        <dbReference type="ARBA" id="ARBA00023317"/>
    </source>
</evidence>
<evidence type="ECO:0000259" key="11">
    <source>
        <dbReference type="Pfam" id="PF17831"/>
    </source>
</evidence>
<evidence type="ECO:0000256" key="5">
    <source>
        <dbReference type="ARBA" id="ARBA00023002"/>
    </source>
</evidence>
<keyword evidence="6 9" id="KW-0786">Thiamine pyrophosphate</keyword>
<evidence type="ECO:0000313" key="14">
    <source>
        <dbReference type="Proteomes" id="UP000635316"/>
    </source>
</evidence>
<keyword evidence="5 9" id="KW-0560">Oxidoreductase</keyword>
<dbReference type="EMBL" id="JAENGP010000008">
    <property type="protein sequence ID" value="MBK1781201.1"/>
    <property type="molecule type" value="Genomic_DNA"/>
</dbReference>
<evidence type="ECO:0000256" key="9">
    <source>
        <dbReference type="PIRNR" id="PIRNR000156"/>
    </source>
</evidence>
<dbReference type="CDD" id="cd02017">
    <property type="entry name" value="TPP_E1_EcPDC_like"/>
    <property type="match status" value="1"/>
</dbReference>
<evidence type="ECO:0000259" key="10">
    <source>
        <dbReference type="Pfam" id="PF00456"/>
    </source>
</evidence>
<dbReference type="InterPro" id="IPR041621">
    <property type="entry name" value="PDH_E1_M"/>
</dbReference>
<keyword evidence="14" id="KW-1185">Reference proteome</keyword>
<dbReference type="InterPro" id="IPR035807">
    <property type="entry name" value="PDC_E1_N"/>
</dbReference>
<comment type="caution">
    <text evidence="13">The sequence shown here is derived from an EMBL/GenBank/DDBJ whole genome shotgun (WGS) entry which is preliminary data.</text>
</comment>
<sequence length="902" mass="101268">MSSPDLKQQIAQLADVDTVETQEWLEALEAVLDREGPDRAHFLLEKLIDLARRSGSNIPFSPHTAYVNTIPPGLEPPNPGNLALEERIRSYVRWNAMAMVVKANSHEPVDGGDLGGHIASFASLATMIGCGQNHFWHGETAEHGGDLVYFQGHSSPGVYGRAYLEGRLTEEQLDNFRQEVGGKGLSSYPHPKLMPNFWQFPTVSMGLGPLMAIYQARFLKYLHARGIADTSNRKVWVFCGDGEMDEPESLGAISLASREKLDNLVFVINCNLQRLDGPVRGNGKIIQELEGDFRGSGWNVIKLIWGSYWDPLLARDKEGILRRVMEETVDGEYQAYKANDGAYVREHFFGKDPKLLEMVSRLSDQEIWRLNRGGHDPNKVYAAFDAAVKTKGQPTVILAKTIKGYGLGHVAQGKNPAHQQKKLDLDSIREFRDRFNIPIPDDKLADLPYFKPSEDSAEMKYLREQRQKLGGYLPARRAVAEEKLKVPDLDKFNAILEPTAEGREISTTQAFVRFLNQLLRDKSISDRIVPILADESRTFGMEGLFRQIGIYAPEGQKYTPVDKSQVMYYKETANGQLLQEGINEAGAFASWIAAATSYSTNNRIMIPFFIYYSMFGFQRIGDLAWAAGDMQARGFLLGGTAGRTTLNGEGLQHEDGHSHIMSSTIPNCVSYDPAFAHELVVIMQDGLKRMVENQENVYYYLTVMNENYVQPGLQVGDEEGIIKGIYKFRSTDKGELRVQLLGSGTILLEVIEAQKLLEQDWGIASDVWSVTSFTELRRDGLDCNRYNLLNPTAKKQKVPYVTRKLQESDGPIIASTDYMKLFADQIREFIPTDRAYKVLGTDGFGRSDFRFKLREHFEVDRHFVVLSALKALADEGKIPATKLAEAIKKYDVNPGKSNPHHA</sequence>
<dbReference type="Proteomes" id="UP000635316">
    <property type="component" value="Unassembled WGS sequence"/>
</dbReference>
<dbReference type="Pfam" id="PF22613">
    <property type="entry name" value="Transketolase_C_1"/>
    <property type="match status" value="1"/>
</dbReference>
<evidence type="ECO:0000256" key="6">
    <source>
        <dbReference type="ARBA" id="ARBA00023052"/>
    </source>
</evidence>
<evidence type="ECO:0000256" key="3">
    <source>
        <dbReference type="ARBA" id="ARBA00012281"/>
    </source>
</evidence>
<comment type="cofactor">
    <cofactor evidence="1 9">
        <name>thiamine diphosphate</name>
        <dbReference type="ChEBI" id="CHEBI:58937"/>
    </cofactor>
</comment>
<evidence type="ECO:0000256" key="2">
    <source>
        <dbReference type="ARBA" id="ARBA00003157"/>
    </source>
</evidence>
<organism evidence="13 14">
    <name type="scientific">Advenella mandrilli</name>
    <dbReference type="NCBI Taxonomy" id="2800330"/>
    <lineage>
        <taxon>Bacteria</taxon>
        <taxon>Pseudomonadati</taxon>
        <taxon>Pseudomonadota</taxon>
        <taxon>Betaproteobacteria</taxon>
        <taxon>Burkholderiales</taxon>
        <taxon>Alcaligenaceae</taxon>
    </lineage>
</organism>
<dbReference type="SUPFAM" id="SSF52518">
    <property type="entry name" value="Thiamin diphosphate-binding fold (THDP-binding)"/>
    <property type="match status" value="2"/>
</dbReference>
<dbReference type="InterPro" id="IPR009014">
    <property type="entry name" value="Transketo_C/PFOR_II"/>
</dbReference>
<dbReference type="SUPFAM" id="SSF52922">
    <property type="entry name" value="TK C-terminal domain-like"/>
    <property type="match status" value="1"/>
</dbReference>
<dbReference type="InterPro" id="IPR004660">
    <property type="entry name" value="PDH_E1"/>
</dbReference>
<dbReference type="Pfam" id="PF00456">
    <property type="entry name" value="Transketolase_N"/>
    <property type="match status" value="1"/>
</dbReference>
<dbReference type="PIRSF" id="PIRSF000156">
    <property type="entry name" value="Pyruvate_dh_E1"/>
    <property type="match status" value="1"/>
</dbReference>
<accession>A0ABS1EBE9</accession>
<evidence type="ECO:0000313" key="13">
    <source>
        <dbReference type="EMBL" id="MBK1781201.1"/>
    </source>
</evidence>
<dbReference type="EC" id="1.2.4.1" evidence="3 9"/>
<evidence type="ECO:0000256" key="8">
    <source>
        <dbReference type="ARBA" id="ARBA00051231"/>
    </source>
</evidence>
<dbReference type="InterPro" id="IPR029061">
    <property type="entry name" value="THDP-binding"/>
</dbReference>
<name>A0ABS1EBE9_9BURK</name>
<dbReference type="Pfam" id="PF17831">
    <property type="entry name" value="PDH_E1_M"/>
    <property type="match status" value="1"/>
</dbReference>
<evidence type="ECO:0000256" key="1">
    <source>
        <dbReference type="ARBA" id="ARBA00001964"/>
    </source>
</evidence>
<dbReference type="NCBIfam" id="TIGR00759">
    <property type="entry name" value="aceE"/>
    <property type="match status" value="1"/>
</dbReference>
<gene>
    <name evidence="13" type="primary">aceE</name>
    <name evidence="13" type="ORF">JHL22_08225</name>
</gene>
<keyword evidence="7 9" id="KW-0670">Pyruvate</keyword>
<proteinExistence type="predicted"/>
<dbReference type="Gene3D" id="3.40.50.970">
    <property type="match status" value="2"/>
</dbReference>
<dbReference type="PANTHER" id="PTHR43825:SF3">
    <property type="entry name" value="PYRUVATE DEHYDROGENASE E1 COMPONENT"/>
    <property type="match status" value="1"/>
</dbReference>
<evidence type="ECO:0000256" key="4">
    <source>
        <dbReference type="ARBA" id="ARBA00017172"/>
    </source>
</evidence>
<dbReference type="GO" id="GO:0004739">
    <property type="term" value="F:pyruvate dehydrogenase (acetyl-transferring) activity"/>
    <property type="evidence" value="ECO:0007669"/>
    <property type="project" value="UniProtKB-EC"/>
</dbReference>
<dbReference type="InterPro" id="IPR005474">
    <property type="entry name" value="Transketolase_N"/>
</dbReference>
<feature type="domain" description="Transketolase-like C-terminal" evidence="12">
    <location>
        <begin position="724"/>
        <end position="860"/>
    </location>
</feature>
<dbReference type="Gene3D" id="3.40.50.920">
    <property type="match status" value="1"/>
</dbReference>